<dbReference type="KEGG" id="lck:HN018_00555"/>
<accession>A0A6M8HGC6</accession>
<dbReference type="RefSeq" id="WP_171832700.1">
    <property type="nucleotide sequence ID" value="NZ_CP053708.1"/>
</dbReference>
<protein>
    <submittedName>
        <fullName evidence="1">Uncharacterized protein</fullName>
    </submittedName>
</protein>
<keyword evidence="2" id="KW-1185">Reference proteome</keyword>
<proteinExistence type="predicted"/>
<dbReference type="Proteomes" id="UP000500767">
    <property type="component" value="Chromosome"/>
</dbReference>
<dbReference type="EMBL" id="CP053708">
    <property type="protein sequence ID" value="QKE88742.1"/>
    <property type="molecule type" value="Genomic_DNA"/>
</dbReference>
<gene>
    <name evidence="1" type="ORF">HN018_00555</name>
</gene>
<sequence length="73" mass="8139">MASGVATATMLSIEYCPDQSLLKHLVTHRHRQLSLKALCLSAADVMVNRLTIPLTRAMLQPEQLQHQEVEVSD</sequence>
<organism evidence="1 2">
    <name type="scientific">Lichenicola cladoniae</name>
    <dbReference type="NCBI Taxonomy" id="1484109"/>
    <lineage>
        <taxon>Bacteria</taxon>
        <taxon>Pseudomonadati</taxon>
        <taxon>Pseudomonadota</taxon>
        <taxon>Alphaproteobacteria</taxon>
        <taxon>Acetobacterales</taxon>
        <taxon>Acetobacteraceae</taxon>
        <taxon>Lichenicola</taxon>
    </lineage>
</organism>
<evidence type="ECO:0000313" key="1">
    <source>
        <dbReference type="EMBL" id="QKE88742.1"/>
    </source>
</evidence>
<dbReference type="AlphaFoldDB" id="A0A6M8HGC6"/>
<evidence type="ECO:0000313" key="2">
    <source>
        <dbReference type="Proteomes" id="UP000500767"/>
    </source>
</evidence>
<name>A0A6M8HGC6_9PROT</name>
<reference evidence="1 2" key="1">
    <citation type="journal article" date="2014" name="World J. Microbiol. Biotechnol.">
        <title>Biodiversity and physiological characteristics of Antarctic and Arctic lichens-associated bacteria.</title>
        <authorList>
            <person name="Lee Y.M."/>
            <person name="Kim E.H."/>
            <person name="Lee H.K."/>
            <person name="Hong S.G."/>
        </authorList>
    </citation>
    <scope>NUCLEOTIDE SEQUENCE [LARGE SCALE GENOMIC DNA]</scope>
    <source>
        <strain evidence="1 2">PAMC 26569</strain>
    </source>
</reference>